<comment type="catalytic activity">
    <reaction evidence="9 10">
        <text>tRNA(Leu) + L-leucine + ATP = L-leucyl-tRNA(Leu) + AMP + diphosphate</text>
        <dbReference type="Rhea" id="RHEA:11688"/>
        <dbReference type="Rhea" id="RHEA-COMP:9613"/>
        <dbReference type="Rhea" id="RHEA-COMP:9622"/>
        <dbReference type="ChEBI" id="CHEBI:30616"/>
        <dbReference type="ChEBI" id="CHEBI:33019"/>
        <dbReference type="ChEBI" id="CHEBI:57427"/>
        <dbReference type="ChEBI" id="CHEBI:78442"/>
        <dbReference type="ChEBI" id="CHEBI:78494"/>
        <dbReference type="ChEBI" id="CHEBI:456215"/>
        <dbReference type="EC" id="6.1.1.4"/>
    </reaction>
</comment>
<organism evidence="17 18">
    <name type="scientific">Thermus aquaticus</name>
    <dbReference type="NCBI Taxonomy" id="271"/>
    <lineage>
        <taxon>Bacteria</taxon>
        <taxon>Thermotogati</taxon>
        <taxon>Deinococcota</taxon>
        <taxon>Deinococci</taxon>
        <taxon>Thermales</taxon>
        <taxon>Thermaceae</taxon>
        <taxon>Thermus</taxon>
    </lineage>
</organism>
<evidence type="ECO:0000313" key="17">
    <source>
        <dbReference type="EMBL" id="KOX89498.1"/>
    </source>
</evidence>
<dbReference type="Gene3D" id="1.10.730.10">
    <property type="entry name" value="Isoleucyl-tRNA Synthetase, Domain 1"/>
    <property type="match status" value="1"/>
</dbReference>
<accession>A0A0M9AE05</accession>
<keyword evidence="6 10" id="KW-0067">ATP-binding</keyword>
<sequence>MEKYNPHAIEPKWQRFWKEKGFMKAKEVPGKRGKQYVLVMFPYPSGDLHMGHLKNYTMGDVLARFRKVQGYEVLHPMGWDAFGLPAENAALKFGLHPRDWTYENIRQAKESLELMGILYDWDREVTTCEPDYYRWNQWIFIKMWEKGLAYRAGGLVNWCPKCQTVLANEQVVEGRCWRHEDTPVEKRELTQWYLRITAYADRLLQDLEGLDWPEKVKAMQRAWIGRSEGAEILFPVEGREERIAVFTTRPDTLFGATFMVLAPEHPLTLELAAPERREEVLAYVEAAKRKTEIERQAEGREKTGVFLGAYALNPATGERIPIFTADYVLFGYGTGAIMAVPAHDQRDYEFAKKFGLPIKKVVERPGEPLPEPLERAYEEPGVLVNSGPFDGLMSEEAKGRITRWLEEKGLGKARVTYRLRDWLISRQRYWGTPIPMVHCPTCGVVPVPEEELPVLLPDLKDIEDIRPKGKSPLEAHPEFYETTCPKCGGPAKRDTDTMDTFFDSSWYYLRYTDPHNDRLPFDPGKANFWMPVDQYIGGVEHAVLHLLYSRFFTKFLHDLGMVEVEEPFKGLFTQGMVLAWTDFGPVEVEGERVRLPEPTRIRLEVQERELSLEDVKKMGAELRPHEDGTVHLWKPAVMSKSKGNGVMVGPFVKEEGADIARITILFAAPPENEMVWTEEGVQGAWRFLNRIYRRVAEDRSELEKISGRFQKEALEGADRELYGKLHATLKKVTEDLEALRFNTAIAALMEFLNALYEYRRERPVTPLYRTAIRYYLQMLFPFAPHLAEELWHWFWPNSLFEAGWPELDPEALEKDVVEVAVQVNGRVRGTIQIPKDAPLEVARAEALKVKNVQAHLEGKEIVKEIYVPGKILNLVVRG</sequence>
<dbReference type="GO" id="GO:0006429">
    <property type="term" value="P:leucyl-tRNA aminoacylation"/>
    <property type="evidence" value="ECO:0007669"/>
    <property type="project" value="UniProtKB-UniRule"/>
</dbReference>
<dbReference type="InterPro" id="IPR015413">
    <property type="entry name" value="Methionyl/Leucyl_tRNA_Synth"/>
</dbReference>
<dbReference type="NCBIfam" id="TIGR00396">
    <property type="entry name" value="leuS_bact"/>
    <property type="match status" value="1"/>
</dbReference>
<evidence type="ECO:0000256" key="7">
    <source>
        <dbReference type="ARBA" id="ARBA00022917"/>
    </source>
</evidence>
<dbReference type="InterPro" id="IPR002300">
    <property type="entry name" value="aa-tRNA-synth_Ia"/>
</dbReference>
<dbReference type="PATRIC" id="fig|271.14.peg.748"/>
<dbReference type="SUPFAM" id="SSF47323">
    <property type="entry name" value="Anticodon-binding domain of a subclass of class I aminoacyl-tRNA synthetases"/>
    <property type="match status" value="1"/>
</dbReference>
<dbReference type="InterPro" id="IPR009008">
    <property type="entry name" value="Val/Leu/Ile-tRNA-synth_edit"/>
</dbReference>
<dbReference type="Proteomes" id="UP000037685">
    <property type="component" value="Unassembled WGS sequence"/>
</dbReference>
<evidence type="ECO:0000259" key="16">
    <source>
        <dbReference type="Pfam" id="PF14795"/>
    </source>
</evidence>
<dbReference type="InterPro" id="IPR023356">
    <property type="entry name" value="Leu-tRNA-synth_dom3"/>
</dbReference>
<name>A0A0M9AE05_THEAQ</name>
<dbReference type="RefSeq" id="WP_053767325.1">
    <property type="nucleotide sequence ID" value="NZ_LHCI01000106.1"/>
</dbReference>
<dbReference type="CDD" id="cd07958">
    <property type="entry name" value="Anticodon_Ia_Leu_BEm"/>
    <property type="match status" value="1"/>
</dbReference>
<dbReference type="PANTHER" id="PTHR43740:SF2">
    <property type="entry name" value="LEUCINE--TRNA LIGASE, MITOCHONDRIAL"/>
    <property type="match status" value="1"/>
</dbReference>
<feature type="domain" description="Leucyl-tRNA synthetase editing" evidence="15">
    <location>
        <begin position="221"/>
        <end position="406"/>
    </location>
</feature>
<dbReference type="FunFam" id="3.40.50.620:FF:000003">
    <property type="entry name" value="Leucine--tRNA ligase"/>
    <property type="match status" value="1"/>
</dbReference>
<dbReference type="InterPro" id="IPR002302">
    <property type="entry name" value="Leu-tRNA-ligase"/>
</dbReference>
<protein>
    <recommendedName>
        <fullName evidence="10">Leucine--tRNA ligase</fullName>
        <ecNumber evidence="10">6.1.1.4</ecNumber>
    </recommendedName>
    <alternativeName>
        <fullName evidence="10">Leucyl-tRNA synthetase</fullName>
        <shortName evidence="10">LeuRS</shortName>
    </alternativeName>
</protein>
<dbReference type="FunFam" id="3.40.50.620:FF:000100">
    <property type="entry name" value="probable leucine--tRNA ligase, mitochondrial"/>
    <property type="match status" value="1"/>
</dbReference>
<keyword evidence="7 10" id="KW-0648">Protein biosynthesis</keyword>
<keyword evidence="5 10" id="KW-0547">Nucleotide-binding</keyword>
<dbReference type="FunFam" id="1.10.730.10:FF:000002">
    <property type="entry name" value="Leucine--tRNA ligase"/>
    <property type="match status" value="1"/>
</dbReference>
<dbReference type="InterPro" id="IPR025709">
    <property type="entry name" value="Leu_tRNA-synth_edit"/>
</dbReference>
<dbReference type="GO" id="GO:0004823">
    <property type="term" value="F:leucine-tRNA ligase activity"/>
    <property type="evidence" value="ECO:0007669"/>
    <property type="project" value="UniProtKB-UniRule"/>
</dbReference>
<dbReference type="InterPro" id="IPR014729">
    <property type="entry name" value="Rossmann-like_a/b/a_fold"/>
</dbReference>
<comment type="cofactor">
    <cofactor evidence="1">
        <name>Zn(2+)</name>
        <dbReference type="ChEBI" id="CHEBI:29105"/>
    </cofactor>
</comment>
<evidence type="ECO:0000259" key="13">
    <source>
        <dbReference type="Pfam" id="PF08264"/>
    </source>
</evidence>
<comment type="subcellular location">
    <subcellularLocation>
        <location evidence="10">Cytoplasm</location>
    </subcellularLocation>
</comment>
<dbReference type="Pfam" id="PF00133">
    <property type="entry name" value="tRNA-synt_1"/>
    <property type="match status" value="1"/>
</dbReference>
<dbReference type="GO" id="GO:0005829">
    <property type="term" value="C:cytosol"/>
    <property type="evidence" value="ECO:0007669"/>
    <property type="project" value="TreeGrafter"/>
</dbReference>
<dbReference type="HAMAP" id="MF_00049_B">
    <property type="entry name" value="Leu_tRNA_synth_B"/>
    <property type="match status" value="1"/>
</dbReference>
<evidence type="ECO:0000256" key="5">
    <source>
        <dbReference type="ARBA" id="ARBA00022741"/>
    </source>
</evidence>
<proteinExistence type="inferred from homology"/>
<dbReference type="Pfam" id="PF08264">
    <property type="entry name" value="Anticodon_1"/>
    <property type="match status" value="1"/>
</dbReference>
<dbReference type="FunFam" id="3.10.20.590:FF:000001">
    <property type="entry name" value="Leucine--tRNA ligase"/>
    <property type="match status" value="1"/>
</dbReference>
<comment type="similarity">
    <text evidence="2 10 11">Belongs to the class-I aminoacyl-tRNA synthetase family.</text>
</comment>
<feature type="short sequence motif" description="'HIGH' region" evidence="10">
    <location>
        <begin position="42"/>
        <end position="52"/>
    </location>
</feature>
<dbReference type="InterPro" id="IPR001412">
    <property type="entry name" value="aa-tRNA-synth_I_CS"/>
</dbReference>
<evidence type="ECO:0000256" key="3">
    <source>
        <dbReference type="ARBA" id="ARBA00022490"/>
    </source>
</evidence>
<dbReference type="PROSITE" id="PS00178">
    <property type="entry name" value="AA_TRNA_LIGASE_I"/>
    <property type="match status" value="1"/>
</dbReference>
<evidence type="ECO:0000256" key="1">
    <source>
        <dbReference type="ARBA" id="ARBA00001947"/>
    </source>
</evidence>
<evidence type="ECO:0000256" key="11">
    <source>
        <dbReference type="RuleBase" id="RU363035"/>
    </source>
</evidence>
<dbReference type="Pfam" id="PF14795">
    <property type="entry name" value="Leucyl-specific"/>
    <property type="match status" value="1"/>
</dbReference>
<dbReference type="EMBL" id="LHCI01000106">
    <property type="protein sequence ID" value="KOX89498.1"/>
    <property type="molecule type" value="Genomic_DNA"/>
</dbReference>
<keyword evidence="3 10" id="KW-0963">Cytoplasm</keyword>
<feature type="domain" description="Leucyl-tRNA synthetase" evidence="16">
    <location>
        <begin position="580"/>
        <end position="635"/>
    </location>
</feature>
<feature type="domain" description="Methionyl/Leucyl tRNA synthetase" evidence="14">
    <location>
        <begin position="37"/>
        <end position="176"/>
    </location>
</feature>
<dbReference type="SUPFAM" id="SSF50677">
    <property type="entry name" value="ValRS/IleRS/LeuRS editing domain"/>
    <property type="match status" value="1"/>
</dbReference>
<keyword evidence="8 10" id="KW-0030">Aminoacyl-tRNA synthetase</keyword>
<dbReference type="SUPFAM" id="SSF52374">
    <property type="entry name" value="Nucleotidylyl transferase"/>
    <property type="match status" value="1"/>
</dbReference>
<dbReference type="Gene3D" id="3.10.20.590">
    <property type="match status" value="1"/>
</dbReference>
<feature type="binding site" evidence="10">
    <location>
        <position position="640"/>
    </location>
    <ligand>
        <name>ATP</name>
        <dbReference type="ChEBI" id="CHEBI:30616"/>
    </ligand>
</feature>
<evidence type="ECO:0000256" key="8">
    <source>
        <dbReference type="ARBA" id="ARBA00023146"/>
    </source>
</evidence>
<dbReference type="EC" id="6.1.1.4" evidence="10"/>
<evidence type="ECO:0000256" key="4">
    <source>
        <dbReference type="ARBA" id="ARBA00022598"/>
    </source>
</evidence>
<evidence type="ECO:0000313" key="18">
    <source>
        <dbReference type="Proteomes" id="UP000037685"/>
    </source>
</evidence>
<gene>
    <name evidence="10 17" type="primary">leuS</name>
    <name evidence="17" type="ORF">BVI061214_00665</name>
</gene>
<reference evidence="17 18" key="1">
    <citation type="submission" date="2015-07" db="EMBL/GenBank/DDBJ databases">
        <authorList>
            <person name="Noorani M."/>
        </authorList>
    </citation>
    <scope>NUCLEOTIDE SEQUENCE [LARGE SCALE GENOMIC DNA]</scope>
    <source>
        <strain evidence="18">ATCC 25104 / DSM 625 / JCM 10724 / NBRC 103206 / NCIMB 11243 / YT-1</strain>
    </source>
</reference>
<dbReference type="GO" id="GO:0005524">
    <property type="term" value="F:ATP binding"/>
    <property type="evidence" value="ECO:0007669"/>
    <property type="project" value="UniProtKB-UniRule"/>
</dbReference>
<dbReference type="PRINTS" id="PR00985">
    <property type="entry name" value="TRNASYNTHLEU"/>
</dbReference>
<dbReference type="PANTHER" id="PTHR43740">
    <property type="entry name" value="LEUCYL-TRNA SYNTHETASE"/>
    <property type="match status" value="1"/>
</dbReference>
<evidence type="ECO:0000256" key="6">
    <source>
        <dbReference type="ARBA" id="ARBA00022840"/>
    </source>
</evidence>
<evidence type="ECO:0000259" key="15">
    <source>
        <dbReference type="Pfam" id="PF13603"/>
    </source>
</evidence>
<dbReference type="Pfam" id="PF13603">
    <property type="entry name" value="tRNA-synt_1_2"/>
    <property type="match status" value="1"/>
</dbReference>
<dbReference type="AlphaFoldDB" id="A0A0M9AE05"/>
<evidence type="ECO:0000256" key="9">
    <source>
        <dbReference type="ARBA" id="ARBA00047469"/>
    </source>
</evidence>
<evidence type="ECO:0000259" key="12">
    <source>
        <dbReference type="Pfam" id="PF00133"/>
    </source>
</evidence>
<dbReference type="InterPro" id="IPR013155">
    <property type="entry name" value="M/V/L/I-tRNA-synth_anticd-bd"/>
</dbReference>
<evidence type="ECO:0000259" key="14">
    <source>
        <dbReference type="Pfam" id="PF09334"/>
    </source>
</evidence>
<dbReference type="Gene3D" id="2.30.210.10">
    <property type="entry name" value="Leucyl-tRNA synthetase, domain 3"/>
    <property type="match status" value="1"/>
</dbReference>
<evidence type="ECO:0000256" key="10">
    <source>
        <dbReference type="HAMAP-Rule" id="MF_00049"/>
    </source>
</evidence>
<evidence type="ECO:0000256" key="2">
    <source>
        <dbReference type="ARBA" id="ARBA00005594"/>
    </source>
</evidence>
<dbReference type="GO" id="GO:0002161">
    <property type="term" value="F:aminoacyl-tRNA deacylase activity"/>
    <property type="evidence" value="ECO:0007669"/>
    <property type="project" value="InterPro"/>
</dbReference>
<dbReference type="Gene3D" id="3.40.50.620">
    <property type="entry name" value="HUPs"/>
    <property type="match status" value="2"/>
</dbReference>
<dbReference type="Pfam" id="PF09334">
    <property type="entry name" value="tRNA-synt_1g"/>
    <property type="match status" value="1"/>
</dbReference>
<dbReference type="CDD" id="cd00812">
    <property type="entry name" value="LeuRS_core"/>
    <property type="match status" value="1"/>
</dbReference>
<comment type="caution">
    <text evidence="17">The sequence shown here is derived from an EMBL/GenBank/DDBJ whole genome shotgun (WGS) entry which is preliminary data.</text>
</comment>
<comment type="caution">
    <text evidence="10">Lacks conserved residue(s) required for the propagation of feature annotation.</text>
</comment>
<feature type="domain" description="Methionyl/Valyl/Leucyl/Isoleucyl-tRNA synthetase anticodon-binding" evidence="13">
    <location>
        <begin position="718"/>
        <end position="841"/>
    </location>
</feature>
<keyword evidence="4 10" id="KW-0436">Ligase</keyword>
<dbReference type="InterPro" id="IPR009080">
    <property type="entry name" value="tRNAsynth_Ia_anticodon-bd"/>
</dbReference>
<feature type="domain" description="Aminoacyl-tRNA synthetase class Ia" evidence="12">
    <location>
        <begin position="419"/>
        <end position="579"/>
    </location>
</feature>